<dbReference type="AlphaFoldDB" id="A0A4R0HEL1"/>
<evidence type="ECO:0000313" key="1">
    <source>
        <dbReference type="EMBL" id="TCC08488.1"/>
    </source>
</evidence>
<dbReference type="OrthoDB" id="3824160at2"/>
<gene>
    <name evidence="1" type="ORF">E0H45_21685</name>
</gene>
<protein>
    <submittedName>
        <fullName evidence="1">DUF1579 domain-containing protein</fullName>
    </submittedName>
</protein>
<accession>A0A4R0HEL1</accession>
<reference evidence="1 2" key="1">
    <citation type="submission" date="2019-02" db="EMBL/GenBank/DDBJ databases">
        <title>Kribbella capetownensis sp. nov. and Kribbella speibonae sp. nov., isolated from soil.</title>
        <authorList>
            <person name="Curtis S.M."/>
            <person name="Norton I."/>
            <person name="Everest G.J."/>
            <person name="Meyers P.R."/>
        </authorList>
    </citation>
    <scope>NUCLEOTIDE SEQUENCE [LARGE SCALE GENOMIC DNA]</scope>
    <source>
        <strain evidence="1 2">KCTC 29219</strain>
    </source>
</reference>
<proteinExistence type="predicted"/>
<dbReference type="Proteomes" id="UP000292346">
    <property type="component" value="Unassembled WGS sequence"/>
</dbReference>
<evidence type="ECO:0000313" key="2">
    <source>
        <dbReference type="Proteomes" id="UP000292346"/>
    </source>
</evidence>
<dbReference type="RefSeq" id="WP_131339969.1">
    <property type="nucleotide sequence ID" value="NZ_SJJZ01000002.1"/>
</dbReference>
<sequence length="166" mass="18625">MTTTLALPLRPSAEMARLARFHRDVDWTGTIQAGTTGPDSPAMTAIGQARYHIIQDGLWIVGDHDQDLYLTDGTFVRHSQLHWVAGWDPEAREYRASSADSDGHFNFLSGTIGGRLLTFETVGRPRVRTRLFWHVADAESMTWRNEVSVDGGPFHLVERYACTSHT</sequence>
<comment type="caution">
    <text evidence="1">The sequence shown here is derived from an EMBL/GenBank/DDBJ whole genome shotgun (WGS) entry which is preliminary data.</text>
</comment>
<name>A0A4R0HEL1_9ACTN</name>
<organism evidence="1 2">
    <name type="scientific">Kribbella soli</name>
    <dbReference type="NCBI Taxonomy" id="1124743"/>
    <lineage>
        <taxon>Bacteria</taxon>
        <taxon>Bacillati</taxon>
        <taxon>Actinomycetota</taxon>
        <taxon>Actinomycetes</taxon>
        <taxon>Propionibacteriales</taxon>
        <taxon>Kribbellaceae</taxon>
        <taxon>Kribbella</taxon>
    </lineage>
</organism>
<keyword evidence="2" id="KW-1185">Reference proteome</keyword>
<dbReference type="EMBL" id="SJJZ01000002">
    <property type="protein sequence ID" value="TCC08488.1"/>
    <property type="molecule type" value="Genomic_DNA"/>
</dbReference>